<organism evidence="1 2">
    <name type="scientific">Albugo candida</name>
    <dbReference type="NCBI Taxonomy" id="65357"/>
    <lineage>
        <taxon>Eukaryota</taxon>
        <taxon>Sar</taxon>
        <taxon>Stramenopiles</taxon>
        <taxon>Oomycota</taxon>
        <taxon>Peronosporomycetes</taxon>
        <taxon>Albuginales</taxon>
        <taxon>Albuginaceae</taxon>
        <taxon>Albugo</taxon>
    </lineage>
</organism>
<name>A0A024GCT6_9STRA</name>
<evidence type="ECO:0000313" key="1">
    <source>
        <dbReference type="EMBL" id="CCI44336.1"/>
    </source>
</evidence>
<dbReference type="GO" id="GO:0006355">
    <property type="term" value="P:regulation of DNA-templated transcription"/>
    <property type="evidence" value="ECO:0007669"/>
    <property type="project" value="InterPro"/>
</dbReference>
<proteinExistence type="predicted"/>
<evidence type="ECO:0008006" key="3">
    <source>
        <dbReference type="Google" id="ProtNLM"/>
    </source>
</evidence>
<evidence type="ECO:0000313" key="2">
    <source>
        <dbReference type="Proteomes" id="UP000053237"/>
    </source>
</evidence>
<gene>
    <name evidence="1" type="ORF">BN9_051450</name>
</gene>
<sequence length="325" mass="37926">MTVHQECYLVKVDDIDADEWRCRHCEEACAPTCDEKRSKRLNHDPTENKYIELQRDCNFAVVFRFLNRFRAFGLEIPMQHVELETLADAVLNPSSHELILSRIHTQLLKNIGFPTSKGRNWRDTIRKFIVHNRDNHSISKCINSTDSYSEMSLSTRVLLLKYICEQQFDANTTLNDSIRNLENDESLRDDIAGIDAKDRIYWILENESHINPSAFWLCRSSAINGSNWEPVCTTYAVLSDFLDKLSISAHSGDLYLWYRLTTTLQRRLKILEDKYQVVSQRLASVSRRLCSLEVGKSSVVAFSPRRNLRQRKPVRYNIDEEDEDE</sequence>
<dbReference type="InParanoid" id="A0A024GCT6"/>
<comment type="caution">
    <text evidence="1">The sequence shown here is derived from an EMBL/GenBank/DDBJ whole genome shotgun (WGS) entry which is preliminary data.</text>
</comment>
<protein>
    <recommendedName>
        <fullName evidence="3">WHIM1 domain-containing protein</fullName>
    </recommendedName>
</protein>
<dbReference type="AlphaFoldDB" id="A0A024GCT6"/>
<dbReference type="OrthoDB" id="10055895at2759"/>
<dbReference type="InterPro" id="IPR028938">
    <property type="entry name" value="Rsf1-like"/>
</dbReference>
<dbReference type="EMBL" id="CAIX01000068">
    <property type="protein sequence ID" value="CCI44336.1"/>
    <property type="molecule type" value="Genomic_DNA"/>
</dbReference>
<dbReference type="PANTHER" id="PTHR14296">
    <property type="entry name" value="REMODELING AND SPACING FACTOR 1"/>
    <property type="match status" value="1"/>
</dbReference>
<accession>A0A024GCT6</accession>
<keyword evidence="2" id="KW-1185">Reference proteome</keyword>
<dbReference type="Proteomes" id="UP000053237">
    <property type="component" value="Unassembled WGS sequence"/>
</dbReference>
<dbReference type="STRING" id="65357.A0A024GCT6"/>
<dbReference type="PANTHER" id="PTHR14296:SF3">
    <property type="entry name" value="DIKAR, ISOFORM F"/>
    <property type="match status" value="1"/>
</dbReference>
<reference evidence="1 2" key="1">
    <citation type="submission" date="2012-05" db="EMBL/GenBank/DDBJ databases">
        <title>Recombination and specialization in a pathogen metapopulation.</title>
        <authorList>
            <person name="Gardiner A."/>
            <person name="Kemen E."/>
            <person name="Schultz-Larsen T."/>
            <person name="MacLean D."/>
            <person name="Van Oosterhout C."/>
            <person name="Jones J.D.G."/>
        </authorList>
    </citation>
    <scope>NUCLEOTIDE SEQUENCE [LARGE SCALE GENOMIC DNA]</scope>
    <source>
        <strain evidence="1 2">Ac Nc2</strain>
    </source>
</reference>
<dbReference type="GO" id="GO:0031213">
    <property type="term" value="C:RSF complex"/>
    <property type="evidence" value="ECO:0007669"/>
    <property type="project" value="InterPro"/>
</dbReference>